<accession>A0A0D3I6V2</accession>
<dbReference type="AlphaFoldDB" id="A0A0D3I6V2"/>
<feature type="compositionally biased region" description="Basic and acidic residues" evidence="1">
    <location>
        <begin position="1"/>
        <end position="19"/>
    </location>
</feature>
<reference evidence="3" key="1">
    <citation type="journal article" date="2013" name="Nature">
        <title>Pan genome of the phytoplankton Emiliania underpins its global distribution.</title>
        <authorList>
            <person name="Read B.A."/>
            <person name="Kegel J."/>
            <person name="Klute M.J."/>
            <person name="Kuo A."/>
            <person name="Lefebvre S.C."/>
            <person name="Maumus F."/>
            <person name="Mayer C."/>
            <person name="Miller J."/>
            <person name="Monier A."/>
            <person name="Salamov A."/>
            <person name="Young J."/>
            <person name="Aguilar M."/>
            <person name="Claverie J.M."/>
            <person name="Frickenhaus S."/>
            <person name="Gonzalez K."/>
            <person name="Herman E.K."/>
            <person name="Lin Y.C."/>
            <person name="Napier J."/>
            <person name="Ogata H."/>
            <person name="Sarno A.F."/>
            <person name="Shmutz J."/>
            <person name="Schroeder D."/>
            <person name="de Vargas C."/>
            <person name="Verret F."/>
            <person name="von Dassow P."/>
            <person name="Valentin K."/>
            <person name="Van de Peer Y."/>
            <person name="Wheeler G."/>
            <person name="Dacks J.B."/>
            <person name="Delwiche C.F."/>
            <person name="Dyhrman S.T."/>
            <person name="Glockner G."/>
            <person name="John U."/>
            <person name="Richards T."/>
            <person name="Worden A.Z."/>
            <person name="Zhang X."/>
            <person name="Grigoriev I.V."/>
            <person name="Allen A.E."/>
            <person name="Bidle K."/>
            <person name="Borodovsky M."/>
            <person name="Bowler C."/>
            <person name="Brownlee C."/>
            <person name="Cock J.M."/>
            <person name="Elias M."/>
            <person name="Gladyshev V.N."/>
            <person name="Groth M."/>
            <person name="Guda C."/>
            <person name="Hadaegh A."/>
            <person name="Iglesias-Rodriguez M.D."/>
            <person name="Jenkins J."/>
            <person name="Jones B.M."/>
            <person name="Lawson T."/>
            <person name="Leese F."/>
            <person name="Lindquist E."/>
            <person name="Lobanov A."/>
            <person name="Lomsadze A."/>
            <person name="Malik S.B."/>
            <person name="Marsh M.E."/>
            <person name="Mackinder L."/>
            <person name="Mock T."/>
            <person name="Mueller-Roeber B."/>
            <person name="Pagarete A."/>
            <person name="Parker M."/>
            <person name="Probert I."/>
            <person name="Quesneville H."/>
            <person name="Raines C."/>
            <person name="Rensing S.A."/>
            <person name="Riano-Pachon D.M."/>
            <person name="Richier S."/>
            <person name="Rokitta S."/>
            <person name="Shiraiwa Y."/>
            <person name="Soanes D.M."/>
            <person name="van der Giezen M."/>
            <person name="Wahlund T.M."/>
            <person name="Williams B."/>
            <person name="Wilson W."/>
            <person name="Wolfe G."/>
            <person name="Wurch L.L."/>
        </authorList>
    </citation>
    <scope>NUCLEOTIDE SEQUENCE</scope>
</reference>
<reference evidence="2" key="2">
    <citation type="submission" date="2024-10" db="UniProtKB">
        <authorList>
            <consortium name="EnsemblProtists"/>
        </authorList>
    </citation>
    <scope>IDENTIFICATION</scope>
</reference>
<protein>
    <recommendedName>
        <fullName evidence="4">Zinc finger PHD-type domain-containing protein</fullName>
    </recommendedName>
</protein>
<sequence>MPLAADRRNAKLPRPDQRARSSNAGDQVEAEGGRGGRHVGLRPAHSGQARRPHAERPTAHHKDLRGEGKQRAKKPAGAAGKDQEGRALRGLRPLLHARWRPAPTELGSGGRRGGAAAHRRALQVPARDQGAGASGDVRVTSSVGSSAVGYTSSCAMGNTFRARCNACARLRFVEGGCIGCPCGVVNHAELCAGRHLAPRGLLRVVFRESRWYVTCTLQY</sequence>
<evidence type="ECO:0000256" key="1">
    <source>
        <dbReference type="SAM" id="MobiDB-lite"/>
    </source>
</evidence>
<name>A0A0D3I6V2_EMIH1</name>
<feature type="region of interest" description="Disordered" evidence="1">
    <location>
        <begin position="1"/>
        <end position="94"/>
    </location>
</feature>
<dbReference type="KEGG" id="ehx:EMIHUDRAFT_453382"/>
<dbReference type="RefSeq" id="XP_005759416.1">
    <property type="nucleotide sequence ID" value="XM_005759359.1"/>
</dbReference>
<dbReference type="PaxDb" id="2903-EOD06987"/>
<dbReference type="Proteomes" id="UP000013827">
    <property type="component" value="Unassembled WGS sequence"/>
</dbReference>
<proteinExistence type="predicted"/>
<keyword evidence="3" id="KW-1185">Reference proteome</keyword>
<dbReference type="EnsemblProtists" id="EOD06987">
    <property type="protein sequence ID" value="EOD06987"/>
    <property type="gene ID" value="EMIHUDRAFT_453382"/>
</dbReference>
<feature type="compositionally biased region" description="Basic and acidic residues" evidence="1">
    <location>
        <begin position="52"/>
        <end position="70"/>
    </location>
</feature>
<evidence type="ECO:0000313" key="2">
    <source>
        <dbReference type="EnsemblProtists" id="EOD06987"/>
    </source>
</evidence>
<dbReference type="HOGENOM" id="CLU_1263586_0_0_1"/>
<dbReference type="GeneID" id="17253135"/>
<evidence type="ECO:0008006" key="4">
    <source>
        <dbReference type="Google" id="ProtNLM"/>
    </source>
</evidence>
<organism evidence="2 3">
    <name type="scientific">Emiliania huxleyi (strain CCMP1516)</name>
    <dbReference type="NCBI Taxonomy" id="280463"/>
    <lineage>
        <taxon>Eukaryota</taxon>
        <taxon>Haptista</taxon>
        <taxon>Haptophyta</taxon>
        <taxon>Prymnesiophyceae</taxon>
        <taxon>Isochrysidales</taxon>
        <taxon>Noelaerhabdaceae</taxon>
        <taxon>Emiliania</taxon>
    </lineage>
</organism>
<evidence type="ECO:0000313" key="3">
    <source>
        <dbReference type="Proteomes" id="UP000013827"/>
    </source>
</evidence>